<evidence type="ECO:0000313" key="4">
    <source>
        <dbReference type="Proteomes" id="UP000501421"/>
    </source>
</evidence>
<evidence type="ECO:0000259" key="2">
    <source>
        <dbReference type="Pfam" id="PF13592"/>
    </source>
</evidence>
<dbReference type="EMBL" id="AP022557">
    <property type="protein sequence ID" value="BBW97700.1"/>
    <property type="molecule type" value="Genomic_DNA"/>
</dbReference>
<evidence type="ECO:0000313" key="3">
    <source>
        <dbReference type="EMBL" id="BBW97700.1"/>
    </source>
</evidence>
<evidence type="ECO:0000259" key="1">
    <source>
        <dbReference type="Pfam" id="PF13358"/>
    </source>
</evidence>
<feature type="domain" description="Winged helix-turn helix" evidence="2">
    <location>
        <begin position="66"/>
        <end position="120"/>
    </location>
</feature>
<organism evidence="3 4">
    <name type="scientific">Geobacillus subterraneus</name>
    <dbReference type="NCBI Taxonomy" id="129338"/>
    <lineage>
        <taxon>Bacteria</taxon>
        <taxon>Bacillati</taxon>
        <taxon>Bacillota</taxon>
        <taxon>Bacilli</taxon>
        <taxon>Bacillales</taxon>
        <taxon>Anoxybacillaceae</taxon>
        <taxon>Geobacillus</taxon>
    </lineage>
</organism>
<proteinExistence type="predicted"/>
<dbReference type="AlphaFoldDB" id="A0A679FNY5"/>
<dbReference type="Pfam" id="PF13358">
    <property type="entry name" value="DDE_3"/>
    <property type="match status" value="1"/>
</dbReference>
<protein>
    <recommendedName>
        <fullName evidence="5">Winged helix-turn helix domain-containing protein</fullName>
    </recommendedName>
</protein>
<evidence type="ECO:0008006" key="5">
    <source>
        <dbReference type="Google" id="ProtNLM"/>
    </source>
</evidence>
<dbReference type="InterPro" id="IPR047655">
    <property type="entry name" value="Transpos_IS630-like"/>
</dbReference>
<sequence>MVHVCRQTVSHYVPLFNEGGLELLLHRDVAPLREPFLTEKQQEEIKHLVLTTTPAELGWDWDIASAWNTKILQSYVHHRYGISISREALRKLLHRTGPSWARPTYTLAKGDPDQQKNFERQMYLIKNVIGPDSVPLYIDETPIRSYHVLRTTWSEVGHPKQVPKCGHHAHVSLFGTVNIHKGKTVLHQTTVTNTETFLDFLRMAKECYPDRSNYQCISQGSWIITISFKLLHSLSTTCTNVPRECYNA</sequence>
<dbReference type="InterPro" id="IPR025959">
    <property type="entry name" value="Winged_HTH_dom"/>
</dbReference>
<accession>A0A679FNY5</accession>
<reference evidence="4" key="1">
    <citation type="journal article" date="2020" name="Microbiol. Resour. Announc.">
        <title>Complete Genome Sequence of Geobacillus sp. Strain E55-1, Isolated from Mine Geyser in Japan.</title>
        <authorList>
            <person name="Miyazaki K."/>
            <person name="Hase E."/>
            <person name="Tokito N."/>
        </authorList>
    </citation>
    <scope>NUCLEOTIDE SEQUENCE [LARGE SCALE GENOMIC DNA]</scope>
    <source>
        <strain evidence="4">E55-1</strain>
    </source>
</reference>
<dbReference type="Proteomes" id="UP000501421">
    <property type="component" value="Chromosome"/>
</dbReference>
<feature type="domain" description="Tc1-like transposase DDE" evidence="1">
    <location>
        <begin position="136"/>
        <end position="211"/>
    </location>
</feature>
<gene>
    <name evidence="3" type="ORF">GsuE55_25330</name>
</gene>
<dbReference type="NCBIfam" id="NF033545">
    <property type="entry name" value="transpos_IS630"/>
    <property type="match status" value="1"/>
</dbReference>
<keyword evidence="4" id="KW-1185">Reference proteome</keyword>
<dbReference type="Pfam" id="PF13592">
    <property type="entry name" value="HTH_33"/>
    <property type="match status" value="1"/>
</dbReference>
<dbReference type="InterPro" id="IPR038717">
    <property type="entry name" value="Tc1-like_DDE_dom"/>
</dbReference>
<name>A0A679FNY5_9BACL</name>